<dbReference type="GO" id="GO:0051782">
    <property type="term" value="P:negative regulation of cell division"/>
    <property type="evidence" value="ECO:0007669"/>
    <property type="project" value="TreeGrafter"/>
</dbReference>
<feature type="domain" description="CobQ/CobB/MinD/ParA nucleotide binding" evidence="3">
    <location>
        <begin position="44"/>
        <end position="95"/>
    </location>
</feature>
<dbReference type="PANTHER" id="PTHR43384">
    <property type="entry name" value="SEPTUM SITE-DETERMINING PROTEIN MIND HOMOLOG, CHLOROPLASTIC-RELATED"/>
    <property type="match status" value="1"/>
</dbReference>
<comment type="caution">
    <text evidence="4">The sequence shown here is derived from an EMBL/GenBank/DDBJ whole genome shotgun (WGS) entry which is preliminary data.</text>
</comment>
<dbReference type="AlphaFoldDB" id="A0AAP0EDZ1"/>
<dbReference type="GO" id="GO:0016887">
    <property type="term" value="F:ATP hydrolysis activity"/>
    <property type="evidence" value="ECO:0007669"/>
    <property type="project" value="TreeGrafter"/>
</dbReference>
<evidence type="ECO:0000313" key="4">
    <source>
        <dbReference type="EMBL" id="KAK9089842.1"/>
    </source>
</evidence>
<dbReference type="Gene3D" id="3.40.50.300">
    <property type="entry name" value="P-loop containing nucleotide triphosphate hydrolases"/>
    <property type="match status" value="1"/>
</dbReference>
<sequence length="112" mass="11925">MKKFCQEWDSNPCPFGPVPETGALDQLGHLDLLPQVFGDTLRVVVIASGKGGVDKTTTTANVGLSLARFGFSVVAIDADVSLRNLDLLFGLENRVNYTAVEVLNGDCASTKP</sequence>
<dbReference type="GO" id="GO:0005829">
    <property type="term" value="C:cytosol"/>
    <property type="evidence" value="ECO:0007669"/>
    <property type="project" value="TreeGrafter"/>
</dbReference>
<organism evidence="4 5">
    <name type="scientific">Stephania cephalantha</name>
    <dbReference type="NCBI Taxonomy" id="152367"/>
    <lineage>
        <taxon>Eukaryota</taxon>
        <taxon>Viridiplantae</taxon>
        <taxon>Streptophyta</taxon>
        <taxon>Embryophyta</taxon>
        <taxon>Tracheophyta</taxon>
        <taxon>Spermatophyta</taxon>
        <taxon>Magnoliopsida</taxon>
        <taxon>Ranunculales</taxon>
        <taxon>Menispermaceae</taxon>
        <taxon>Menispermoideae</taxon>
        <taxon>Cissampelideae</taxon>
        <taxon>Stephania</taxon>
    </lineage>
</organism>
<reference evidence="4 5" key="1">
    <citation type="submission" date="2024-01" db="EMBL/GenBank/DDBJ databases">
        <title>Genome assemblies of Stephania.</title>
        <authorList>
            <person name="Yang L."/>
        </authorList>
    </citation>
    <scope>NUCLEOTIDE SEQUENCE [LARGE SCALE GENOMIC DNA]</scope>
    <source>
        <strain evidence="4">JXDWG</strain>
        <tissue evidence="4">Leaf</tissue>
    </source>
</reference>
<name>A0AAP0EDZ1_9MAGN</name>
<keyword evidence="1" id="KW-0547">Nucleotide-binding</keyword>
<gene>
    <name evidence="4" type="ORF">Scep_028924</name>
</gene>
<evidence type="ECO:0000256" key="1">
    <source>
        <dbReference type="ARBA" id="ARBA00022741"/>
    </source>
</evidence>
<dbReference type="InterPro" id="IPR002586">
    <property type="entry name" value="CobQ/CobB/MinD/ParA_Nub-bd_dom"/>
</dbReference>
<proteinExistence type="predicted"/>
<keyword evidence="2" id="KW-0067">ATP-binding</keyword>
<accession>A0AAP0EDZ1</accession>
<dbReference type="InterPro" id="IPR050625">
    <property type="entry name" value="ParA/MinD_ATPase"/>
</dbReference>
<dbReference type="GO" id="GO:0005524">
    <property type="term" value="F:ATP binding"/>
    <property type="evidence" value="ECO:0007669"/>
    <property type="project" value="UniProtKB-KW"/>
</dbReference>
<dbReference type="EMBL" id="JBBNAG010000012">
    <property type="protein sequence ID" value="KAK9089842.1"/>
    <property type="molecule type" value="Genomic_DNA"/>
</dbReference>
<keyword evidence="5" id="KW-1185">Reference proteome</keyword>
<dbReference type="PANTHER" id="PTHR43384:SF6">
    <property type="entry name" value="SEPTUM SITE-DETERMINING PROTEIN MIND HOMOLOG, CHLOROPLASTIC"/>
    <property type="match status" value="1"/>
</dbReference>
<dbReference type="GO" id="GO:0009898">
    <property type="term" value="C:cytoplasmic side of plasma membrane"/>
    <property type="evidence" value="ECO:0007669"/>
    <property type="project" value="TreeGrafter"/>
</dbReference>
<dbReference type="Pfam" id="PF01656">
    <property type="entry name" value="CbiA"/>
    <property type="match status" value="1"/>
</dbReference>
<dbReference type="SUPFAM" id="SSF52540">
    <property type="entry name" value="P-loop containing nucleoside triphosphate hydrolases"/>
    <property type="match status" value="1"/>
</dbReference>
<dbReference type="Proteomes" id="UP001419268">
    <property type="component" value="Unassembled WGS sequence"/>
</dbReference>
<protein>
    <recommendedName>
        <fullName evidence="3">CobQ/CobB/MinD/ParA nucleotide binding domain-containing protein</fullName>
    </recommendedName>
</protein>
<dbReference type="InterPro" id="IPR027417">
    <property type="entry name" value="P-loop_NTPase"/>
</dbReference>
<evidence type="ECO:0000256" key="2">
    <source>
        <dbReference type="ARBA" id="ARBA00022840"/>
    </source>
</evidence>
<evidence type="ECO:0000259" key="3">
    <source>
        <dbReference type="Pfam" id="PF01656"/>
    </source>
</evidence>
<evidence type="ECO:0000313" key="5">
    <source>
        <dbReference type="Proteomes" id="UP001419268"/>
    </source>
</evidence>